<feature type="region of interest" description="Disordered" evidence="1">
    <location>
        <begin position="185"/>
        <end position="217"/>
    </location>
</feature>
<dbReference type="EMBL" id="BNCP01000023">
    <property type="protein sequence ID" value="GIL82300.1"/>
    <property type="molecule type" value="Genomic_DNA"/>
</dbReference>
<dbReference type="AlphaFoldDB" id="A0A8J4CI54"/>
<evidence type="ECO:0000313" key="2">
    <source>
        <dbReference type="EMBL" id="GIL82300.1"/>
    </source>
</evidence>
<accession>A0A8J4CI54</accession>
<proteinExistence type="predicted"/>
<organism evidence="2 3">
    <name type="scientific">Volvox reticuliferus</name>
    <dbReference type="NCBI Taxonomy" id="1737510"/>
    <lineage>
        <taxon>Eukaryota</taxon>
        <taxon>Viridiplantae</taxon>
        <taxon>Chlorophyta</taxon>
        <taxon>core chlorophytes</taxon>
        <taxon>Chlorophyceae</taxon>
        <taxon>CS clade</taxon>
        <taxon>Chlamydomonadales</taxon>
        <taxon>Volvocaceae</taxon>
        <taxon>Volvox</taxon>
    </lineage>
</organism>
<sequence>PGSVAHLGSTSTGIDGALATADCTAYKLYMPTGSSGIPLPKLVPESNPHSNGQSQFVAFAMPQPHSGAAAALSLDSLGYRLQPVLLGSLSGGGVTAGGHEAATRLRIELAAAAAAAATAGLTKPGLGMRGAVDPGGGDASRGSIAATASTFNAHNSGGRSGAAGGGVPSPAARAATMGLNSATVTDGELTDESAATDRPAAVRSVPLSAARDPATAAATAAGEGAPCFPGGDSAGHGGDANAAAAATRSASGGGGYPCGTRNRASMAPHADPTEAQDVAAIDNVAAGAPRRGGGGGGSSLTSEFAALTQLANVDVQEALQLFFHQKRRPLQHR</sequence>
<keyword evidence="3" id="KW-1185">Reference proteome</keyword>
<reference evidence="2" key="1">
    <citation type="journal article" date="2021" name="Proc. Natl. Acad. Sci. U.S.A.">
        <title>Three genomes in the algal genus Volvox reveal the fate of a haploid sex-determining region after a transition to homothallism.</title>
        <authorList>
            <person name="Yamamoto K."/>
            <person name="Hamaji T."/>
            <person name="Kawai-Toyooka H."/>
            <person name="Matsuzaki R."/>
            <person name="Takahashi F."/>
            <person name="Nishimura Y."/>
            <person name="Kawachi M."/>
            <person name="Noguchi H."/>
            <person name="Minakuchi Y."/>
            <person name="Umen J.G."/>
            <person name="Toyoda A."/>
            <person name="Nozaki H."/>
        </authorList>
    </citation>
    <scope>NUCLEOTIDE SEQUENCE</scope>
    <source>
        <strain evidence="2">NIES-3786</strain>
    </source>
</reference>
<feature type="region of interest" description="Disordered" evidence="1">
    <location>
        <begin position="247"/>
        <end position="271"/>
    </location>
</feature>
<feature type="compositionally biased region" description="Gly residues" evidence="1">
    <location>
        <begin position="158"/>
        <end position="167"/>
    </location>
</feature>
<evidence type="ECO:0000313" key="3">
    <source>
        <dbReference type="Proteomes" id="UP000747110"/>
    </source>
</evidence>
<protein>
    <submittedName>
        <fullName evidence="2">Uncharacterized protein</fullName>
    </submittedName>
</protein>
<feature type="region of interest" description="Disordered" evidence="1">
    <location>
        <begin position="151"/>
        <end position="173"/>
    </location>
</feature>
<comment type="caution">
    <text evidence="2">The sequence shown here is derived from an EMBL/GenBank/DDBJ whole genome shotgun (WGS) entry which is preliminary data.</text>
</comment>
<gene>
    <name evidence="2" type="ORF">Vretifemale_11226</name>
</gene>
<dbReference type="Proteomes" id="UP000747110">
    <property type="component" value="Unassembled WGS sequence"/>
</dbReference>
<feature type="non-terminal residue" evidence="2">
    <location>
        <position position="1"/>
    </location>
</feature>
<evidence type="ECO:0000256" key="1">
    <source>
        <dbReference type="SAM" id="MobiDB-lite"/>
    </source>
</evidence>
<name>A0A8J4CI54_9CHLO</name>